<comment type="caution">
    <text evidence="1">The sequence shown here is derived from an EMBL/GenBank/DDBJ whole genome shotgun (WGS) entry which is preliminary data.</text>
</comment>
<organism evidence="1 2">
    <name type="scientific">Paragonimus heterotremus</name>
    <dbReference type="NCBI Taxonomy" id="100268"/>
    <lineage>
        <taxon>Eukaryota</taxon>
        <taxon>Metazoa</taxon>
        <taxon>Spiralia</taxon>
        <taxon>Lophotrochozoa</taxon>
        <taxon>Platyhelminthes</taxon>
        <taxon>Trematoda</taxon>
        <taxon>Digenea</taxon>
        <taxon>Plagiorchiida</taxon>
        <taxon>Troglotremata</taxon>
        <taxon>Troglotrematidae</taxon>
        <taxon>Paragonimus</taxon>
    </lineage>
</organism>
<dbReference type="Proteomes" id="UP000748531">
    <property type="component" value="Unassembled WGS sequence"/>
</dbReference>
<gene>
    <name evidence="1" type="ORF">PHET_09136</name>
</gene>
<dbReference type="EMBL" id="LUCH01005967">
    <property type="protein sequence ID" value="KAF5397644.1"/>
    <property type="molecule type" value="Genomic_DNA"/>
</dbReference>
<dbReference type="OrthoDB" id="10359328at2759"/>
<name>A0A8J4WEY7_9TREM</name>
<evidence type="ECO:0000313" key="1">
    <source>
        <dbReference type="EMBL" id="KAF5397644.1"/>
    </source>
</evidence>
<reference evidence="1" key="1">
    <citation type="submission" date="2019-05" db="EMBL/GenBank/DDBJ databases">
        <title>Annotation for the trematode Paragonimus heterotremus.</title>
        <authorList>
            <person name="Choi Y.-J."/>
        </authorList>
    </citation>
    <scope>NUCLEOTIDE SEQUENCE</scope>
    <source>
        <strain evidence="1">LC</strain>
    </source>
</reference>
<accession>A0A8J4WEY7</accession>
<evidence type="ECO:0000313" key="2">
    <source>
        <dbReference type="Proteomes" id="UP000748531"/>
    </source>
</evidence>
<protein>
    <submittedName>
        <fullName evidence="1">Uncharacterized protein</fullName>
    </submittedName>
</protein>
<keyword evidence="2" id="KW-1185">Reference proteome</keyword>
<dbReference type="AlphaFoldDB" id="A0A8J4WEY7"/>
<proteinExistence type="predicted"/>
<sequence length="118" mass="13305">MVVIHSSWMMQNNWTMIPPYRSMEEVRSLVDQNKPLTNDTPAYQVTGIHLTASLEEAWSHICRADLDESMQTVSMVAQSSPQKLWGTILNPTSPTSSNYVSGYLINSHQNNCPTIGRH</sequence>